<dbReference type="InterPro" id="IPR045229">
    <property type="entry name" value="TPP_enz"/>
</dbReference>
<keyword evidence="9" id="KW-1185">Reference proteome</keyword>
<dbReference type="InterPro" id="IPR029061">
    <property type="entry name" value="THDP-binding"/>
</dbReference>
<protein>
    <submittedName>
        <fullName evidence="8">Thiamine pyrophosphate-binding protein</fullName>
    </submittedName>
</protein>
<gene>
    <name evidence="8" type="ORF">NCCP602_22830</name>
</gene>
<keyword evidence="2 3" id="KW-0786">Thiamine pyrophosphate</keyword>
<dbReference type="SUPFAM" id="SSF52518">
    <property type="entry name" value="Thiamin diphosphate-binding fold (THDP-binding)"/>
    <property type="match status" value="2"/>
</dbReference>
<dbReference type="CDD" id="cd07035">
    <property type="entry name" value="TPP_PYR_POX_like"/>
    <property type="match status" value="1"/>
</dbReference>
<dbReference type="SUPFAM" id="SSF52467">
    <property type="entry name" value="DHS-like NAD/FAD-binding domain"/>
    <property type="match status" value="1"/>
</dbReference>
<dbReference type="PANTHER" id="PTHR18968">
    <property type="entry name" value="THIAMINE PYROPHOSPHATE ENZYMES"/>
    <property type="match status" value="1"/>
</dbReference>
<dbReference type="RefSeq" id="WP_339393148.1">
    <property type="nucleotide sequence ID" value="NZ_BAAAAF010000008.1"/>
</dbReference>
<dbReference type="InterPro" id="IPR012001">
    <property type="entry name" value="Thiamin_PyroP_enz_TPP-bd_dom"/>
</dbReference>
<dbReference type="CDD" id="cd00568">
    <property type="entry name" value="TPP_enzymes"/>
    <property type="match status" value="1"/>
</dbReference>
<dbReference type="Gene3D" id="3.40.50.970">
    <property type="match status" value="2"/>
</dbReference>
<feature type="domain" description="Thiamine pyrophosphate enzyme central" evidence="5">
    <location>
        <begin position="200"/>
        <end position="324"/>
    </location>
</feature>
<dbReference type="Gene3D" id="3.40.50.1220">
    <property type="entry name" value="TPP-binding domain"/>
    <property type="match status" value="1"/>
</dbReference>
<feature type="domain" description="Thiamine pyrophosphate enzyme N-terminal TPP-binding" evidence="7">
    <location>
        <begin position="8"/>
        <end position="122"/>
    </location>
</feature>
<dbReference type="PANTHER" id="PTHR18968:SF120">
    <property type="entry name" value="ACETOLACTATE SYNTHASE LARGE SUBUNIT"/>
    <property type="match status" value="1"/>
</dbReference>
<feature type="domain" description="Thiamine pyrophosphate enzyme TPP-binding" evidence="6">
    <location>
        <begin position="441"/>
        <end position="587"/>
    </location>
</feature>
<evidence type="ECO:0000256" key="1">
    <source>
        <dbReference type="ARBA" id="ARBA00007812"/>
    </source>
</evidence>
<dbReference type="Pfam" id="PF00205">
    <property type="entry name" value="TPP_enzyme_M"/>
    <property type="match status" value="1"/>
</dbReference>
<evidence type="ECO:0000259" key="5">
    <source>
        <dbReference type="Pfam" id="PF00205"/>
    </source>
</evidence>
<name>A0ABP3C979_9MICO</name>
<evidence type="ECO:0000256" key="4">
    <source>
        <dbReference type="SAM" id="MobiDB-lite"/>
    </source>
</evidence>
<proteinExistence type="inferred from homology"/>
<evidence type="ECO:0000313" key="9">
    <source>
        <dbReference type="Proteomes" id="UP001498238"/>
    </source>
</evidence>
<dbReference type="InterPro" id="IPR012000">
    <property type="entry name" value="Thiamin_PyroP_enz_cen_dom"/>
</dbReference>
<organism evidence="8 9">
    <name type="scientific">Brevibacterium metallidurans</name>
    <dbReference type="NCBI Taxonomy" id="1482676"/>
    <lineage>
        <taxon>Bacteria</taxon>
        <taxon>Bacillati</taxon>
        <taxon>Actinomycetota</taxon>
        <taxon>Actinomycetes</taxon>
        <taxon>Micrococcales</taxon>
        <taxon>Brevibacteriaceae</taxon>
        <taxon>Brevibacterium</taxon>
    </lineage>
</organism>
<dbReference type="InterPro" id="IPR011766">
    <property type="entry name" value="TPP_enzyme_TPP-bd"/>
</dbReference>
<feature type="region of interest" description="Disordered" evidence="4">
    <location>
        <begin position="339"/>
        <end position="360"/>
    </location>
</feature>
<dbReference type="Pfam" id="PF02775">
    <property type="entry name" value="TPP_enzyme_C"/>
    <property type="match status" value="1"/>
</dbReference>
<comment type="similarity">
    <text evidence="1 3">Belongs to the TPP enzyme family.</text>
</comment>
<evidence type="ECO:0000256" key="3">
    <source>
        <dbReference type="RuleBase" id="RU362132"/>
    </source>
</evidence>
<evidence type="ECO:0000313" key="8">
    <source>
        <dbReference type="EMBL" id="GAA0036322.1"/>
    </source>
</evidence>
<evidence type="ECO:0000256" key="2">
    <source>
        <dbReference type="ARBA" id="ARBA00023052"/>
    </source>
</evidence>
<dbReference type="EMBL" id="BAAAAF010000008">
    <property type="protein sequence ID" value="GAA0036322.1"/>
    <property type="molecule type" value="Genomic_DNA"/>
</dbReference>
<sequence>MVFTESLTAGHLIVSELEAHGVRRAYLVPGESYLDVLDGLHDSPIETIVCRQEGGAGYMAVAEGRMTGIPGIAMVTRGPGAANVMAAVHTAHQDATPLVVFVGLIPTAARGREAFQEFDLSAWFSSTAKSVLVLDDPDKAAEVVVDALHTAVSGRPGPVIVGLPEEVLTQRTSAPVLAPRRRAHPAPDERGLIDVRSISAEAERPVLIIGGEGWTPGASASVAEWTRRRGLGVIGTFRAYDGIDHDAPNFLGILGYGAAPVAKRVFAEADLHIFLGCVRTDVATDGFTIGTEQRTIVIGPDPDAHGHFGRLDHQIVTSVADFGTALFYDMGKPSYLSGPSGDAFDPAGVQDSPSEQAPFPPLPTWIQEARAELMGWREPKPVAVPVGAISAGAASAGDAGGADEVATAASAGNDDRTFVDMDEAFSHVRELLPADAIITYGAGNFSGWATRFLPTHGFPSALGPRNGSMGFGLPAAVAAGLVAPDRTVFCISGDGDFLINGQELATAAQYGVDLTIVVNDNSVYGTIRGHQDRDYPGRATGTTLENPDFAAMATAFGGLGIRVERTEDFREAFAAALNHRGPALVHCITDPAIRGARL</sequence>
<reference evidence="8 9" key="1">
    <citation type="submission" date="2024-01" db="EMBL/GenBank/DDBJ databases">
        <title>Characterization of antibiotic resistant novel bacterial strains and their environmental applications.</title>
        <authorList>
            <person name="Manzoor S."/>
            <person name="Abbas S."/>
            <person name="Arshad M."/>
            <person name="Ahmed I."/>
        </authorList>
    </citation>
    <scope>NUCLEOTIDE SEQUENCE [LARGE SCALE GENOMIC DNA]</scope>
    <source>
        <strain evidence="8 9">NCCP-602</strain>
    </source>
</reference>
<dbReference type="InterPro" id="IPR029035">
    <property type="entry name" value="DHS-like_NAD/FAD-binding_dom"/>
</dbReference>
<evidence type="ECO:0000259" key="7">
    <source>
        <dbReference type="Pfam" id="PF02776"/>
    </source>
</evidence>
<dbReference type="Proteomes" id="UP001498238">
    <property type="component" value="Unassembled WGS sequence"/>
</dbReference>
<accession>A0ABP3C979</accession>
<comment type="caution">
    <text evidence="8">The sequence shown here is derived from an EMBL/GenBank/DDBJ whole genome shotgun (WGS) entry which is preliminary data.</text>
</comment>
<dbReference type="Pfam" id="PF02776">
    <property type="entry name" value="TPP_enzyme_N"/>
    <property type="match status" value="1"/>
</dbReference>
<evidence type="ECO:0000259" key="6">
    <source>
        <dbReference type="Pfam" id="PF02775"/>
    </source>
</evidence>